<dbReference type="InterPro" id="IPR051599">
    <property type="entry name" value="Cell_Envelope_Assoc"/>
</dbReference>
<evidence type="ECO:0000259" key="1">
    <source>
        <dbReference type="Pfam" id="PF02698"/>
    </source>
</evidence>
<accession>A0ABS2DD22</accession>
<reference evidence="2 3" key="1">
    <citation type="submission" date="2021-02" db="EMBL/GenBank/DDBJ databases">
        <title>Bacillus sp. RD4P76, an endophyte from a halophyte.</title>
        <authorList>
            <person name="Sun J.-Q."/>
        </authorList>
    </citation>
    <scope>NUCLEOTIDE SEQUENCE [LARGE SCALE GENOMIC DNA]</scope>
    <source>
        <strain evidence="2 3">RD4P76</strain>
    </source>
</reference>
<sequence length="203" mass="23061">MIAKEPNTPNFSDDQIRELTDIVFLEEKLPSPCDVIFVFGGTHSGHWEKAIEAYFNGLGNKLIVTGGFNPKVKLYESREIVKYLVEAGIPKRDIVFEDKSSNTLENVLFAKEVFNFGAINTVLFICKSYAAGSQYRTLVQHLPGHLEFVNFSFDAKFNGTTVARDNWFNSETGRKRVWGQYLRIIEYGKKGDILPLKKQIEGL</sequence>
<dbReference type="InterPro" id="IPR014729">
    <property type="entry name" value="Rossmann-like_a/b/a_fold"/>
</dbReference>
<dbReference type="Proteomes" id="UP001518925">
    <property type="component" value="Unassembled WGS sequence"/>
</dbReference>
<dbReference type="EMBL" id="JAFELM010000011">
    <property type="protein sequence ID" value="MBM6616334.1"/>
    <property type="molecule type" value="Genomic_DNA"/>
</dbReference>
<dbReference type="Gene3D" id="3.40.50.620">
    <property type="entry name" value="HUPs"/>
    <property type="match status" value="1"/>
</dbReference>
<feature type="domain" description="DUF218" evidence="1">
    <location>
        <begin position="34"/>
        <end position="129"/>
    </location>
</feature>
<evidence type="ECO:0000313" key="3">
    <source>
        <dbReference type="Proteomes" id="UP001518925"/>
    </source>
</evidence>
<dbReference type="Pfam" id="PF02698">
    <property type="entry name" value="DUF218"/>
    <property type="match status" value="1"/>
</dbReference>
<comment type="caution">
    <text evidence="2">The sequence shown here is derived from an EMBL/GenBank/DDBJ whole genome shotgun (WGS) entry which is preliminary data.</text>
</comment>
<protein>
    <submittedName>
        <fullName evidence="2">YdcF family protein</fullName>
    </submittedName>
</protein>
<evidence type="ECO:0000313" key="2">
    <source>
        <dbReference type="EMBL" id="MBM6616334.1"/>
    </source>
</evidence>
<dbReference type="InterPro" id="IPR003848">
    <property type="entry name" value="DUF218"/>
</dbReference>
<dbReference type="RefSeq" id="WP_204201728.1">
    <property type="nucleotide sequence ID" value="NZ_JAFELM010000011.1"/>
</dbReference>
<proteinExistence type="predicted"/>
<dbReference type="CDD" id="cd06259">
    <property type="entry name" value="YdcF-like"/>
    <property type="match status" value="1"/>
</dbReference>
<gene>
    <name evidence="2" type="ORF">JR050_01380</name>
</gene>
<keyword evidence="3" id="KW-1185">Reference proteome</keyword>
<organism evidence="2 3">
    <name type="scientific">Bacillus suaedaesalsae</name>
    <dbReference type="NCBI Taxonomy" id="2810349"/>
    <lineage>
        <taxon>Bacteria</taxon>
        <taxon>Bacillati</taxon>
        <taxon>Bacillota</taxon>
        <taxon>Bacilli</taxon>
        <taxon>Bacillales</taxon>
        <taxon>Bacillaceae</taxon>
        <taxon>Bacillus</taxon>
    </lineage>
</organism>
<name>A0ABS2DD22_9BACI</name>
<dbReference type="PANTHER" id="PTHR30336">
    <property type="entry name" value="INNER MEMBRANE PROTEIN, PROBABLE PERMEASE"/>
    <property type="match status" value="1"/>
</dbReference>
<dbReference type="PANTHER" id="PTHR30336:SF20">
    <property type="entry name" value="DUF218 DOMAIN-CONTAINING PROTEIN"/>
    <property type="match status" value="1"/>
</dbReference>